<dbReference type="PRINTS" id="PR00039">
    <property type="entry name" value="HTHLYSR"/>
</dbReference>
<evidence type="ECO:0000313" key="6">
    <source>
        <dbReference type="EMBL" id="QEX20578.1"/>
    </source>
</evidence>
<evidence type="ECO:0000313" key="7">
    <source>
        <dbReference type="Proteomes" id="UP000325797"/>
    </source>
</evidence>
<dbReference type="RefSeq" id="WP_151114815.1">
    <property type="nucleotide sequence ID" value="NZ_CP042582.1"/>
</dbReference>
<dbReference type="AlphaFoldDB" id="A0A5J6MSM5"/>
<dbReference type="GO" id="GO:0003700">
    <property type="term" value="F:DNA-binding transcription factor activity"/>
    <property type="evidence" value="ECO:0007669"/>
    <property type="project" value="InterPro"/>
</dbReference>
<dbReference type="Pfam" id="PF03466">
    <property type="entry name" value="LysR_substrate"/>
    <property type="match status" value="1"/>
</dbReference>
<dbReference type="PROSITE" id="PS50931">
    <property type="entry name" value="HTH_LYSR"/>
    <property type="match status" value="1"/>
</dbReference>
<evidence type="ECO:0000256" key="3">
    <source>
        <dbReference type="ARBA" id="ARBA00023125"/>
    </source>
</evidence>
<keyword evidence="7" id="KW-1185">Reference proteome</keyword>
<evidence type="ECO:0000259" key="5">
    <source>
        <dbReference type="PROSITE" id="PS50931"/>
    </source>
</evidence>
<dbReference type="SUPFAM" id="SSF46785">
    <property type="entry name" value="Winged helix' DNA-binding domain"/>
    <property type="match status" value="1"/>
</dbReference>
<dbReference type="Gene3D" id="3.40.190.10">
    <property type="entry name" value="Periplasmic binding protein-like II"/>
    <property type="match status" value="2"/>
</dbReference>
<sequence>MRKPAPDRPASLRALPSMRALGAFATTAKLGSFSKAGAELGMTQSAVSHQIRMLEEQLGQPLFNRLHRNAVLTDAGRDLEITLRDCFERLELGLKRLEQYRKPNQLILHARPAFAQRWLLPRLAGLKARHPEIDLWLFSTDQPIDLARGEIHLAILPLSPADGRDRQGMATRSLFGDLLTPLCTPALARRPKPLRQPADLLSRPLLHDERREDWVRWFAAQDTRASLPTQGYNFGDSGALLQAAAEGLGVALGSLALAAADLEAGRLVAPLPGTIPADQDWSVTLNENAADRPMIQRFLQWLDGEAALTRAWLADWTAVHPAPTAAPAARKRK</sequence>
<dbReference type="FunFam" id="1.10.10.10:FF:000001">
    <property type="entry name" value="LysR family transcriptional regulator"/>
    <property type="match status" value="1"/>
</dbReference>
<evidence type="ECO:0000256" key="4">
    <source>
        <dbReference type="ARBA" id="ARBA00023163"/>
    </source>
</evidence>
<dbReference type="PANTHER" id="PTHR30537">
    <property type="entry name" value="HTH-TYPE TRANSCRIPTIONAL REGULATOR"/>
    <property type="match status" value="1"/>
</dbReference>
<comment type="similarity">
    <text evidence="1">Belongs to the LysR transcriptional regulatory family.</text>
</comment>
<dbReference type="InterPro" id="IPR058163">
    <property type="entry name" value="LysR-type_TF_proteobact-type"/>
</dbReference>
<dbReference type="OrthoDB" id="155872at2"/>
<dbReference type="InterPro" id="IPR036388">
    <property type="entry name" value="WH-like_DNA-bd_sf"/>
</dbReference>
<name>A0A5J6MSM5_9PROT</name>
<dbReference type="PANTHER" id="PTHR30537:SF74">
    <property type="entry name" value="HTH-TYPE TRANSCRIPTIONAL REGULATOR TRPI"/>
    <property type="match status" value="1"/>
</dbReference>
<dbReference type="Pfam" id="PF00126">
    <property type="entry name" value="HTH_1"/>
    <property type="match status" value="1"/>
</dbReference>
<keyword evidence="4" id="KW-0804">Transcription</keyword>
<dbReference type="InterPro" id="IPR036390">
    <property type="entry name" value="WH_DNA-bd_sf"/>
</dbReference>
<dbReference type="FunFam" id="3.40.190.10:FF:000017">
    <property type="entry name" value="Glycine cleavage system transcriptional activator"/>
    <property type="match status" value="1"/>
</dbReference>
<dbReference type="SUPFAM" id="SSF53850">
    <property type="entry name" value="Periplasmic binding protein-like II"/>
    <property type="match status" value="1"/>
</dbReference>
<dbReference type="KEGG" id="hadh:FRZ61_04950"/>
<dbReference type="InterPro" id="IPR005119">
    <property type="entry name" value="LysR_subst-bd"/>
</dbReference>
<evidence type="ECO:0000256" key="1">
    <source>
        <dbReference type="ARBA" id="ARBA00009437"/>
    </source>
</evidence>
<accession>A0A5J6MSM5</accession>
<organism evidence="6 7">
    <name type="scientific">Hypericibacter adhaerens</name>
    <dbReference type="NCBI Taxonomy" id="2602016"/>
    <lineage>
        <taxon>Bacteria</taxon>
        <taxon>Pseudomonadati</taxon>
        <taxon>Pseudomonadota</taxon>
        <taxon>Alphaproteobacteria</taxon>
        <taxon>Rhodospirillales</taxon>
        <taxon>Dongiaceae</taxon>
        <taxon>Hypericibacter</taxon>
    </lineage>
</organism>
<proteinExistence type="inferred from homology"/>
<protein>
    <submittedName>
        <fullName evidence="6">LysR family transcriptional regulator</fullName>
    </submittedName>
</protein>
<reference evidence="6 7" key="1">
    <citation type="submission" date="2019-08" db="EMBL/GenBank/DDBJ databases">
        <title>Hyperibacter terrae gen. nov., sp. nov. and Hyperibacter viscosus sp. nov., two new members in the family Rhodospirillaceae isolated from the rhizosphere of Hypericum perforatum.</title>
        <authorList>
            <person name="Noviana Z."/>
        </authorList>
    </citation>
    <scope>NUCLEOTIDE SEQUENCE [LARGE SCALE GENOMIC DNA]</scope>
    <source>
        <strain evidence="6 7">R5959</strain>
    </source>
</reference>
<dbReference type="Gene3D" id="1.10.10.10">
    <property type="entry name" value="Winged helix-like DNA-binding domain superfamily/Winged helix DNA-binding domain"/>
    <property type="match status" value="1"/>
</dbReference>
<evidence type="ECO:0000256" key="2">
    <source>
        <dbReference type="ARBA" id="ARBA00023015"/>
    </source>
</evidence>
<dbReference type="InterPro" id="IPR000847">
    <property type="entry name" value="LysR_HTH_N"/>
</dbReference>
<dbReference type="GO" id="GO:0043565">
    <property type="term" value="F:sequence-specific DNA binding"/>
    <property type="evidence" value="ECO:0007669"/>
    <property type="project" value="TreeGrafter"/>
</dbReference>
<keyword evidence="3" id="KW-0238">DNA-binding</keyword>
<gene>
    <name evidence="6" type="ORF">FRZ61_04950</name>
</gene>
<feature type="domain" description="HTH lysR-type" evidence="5">
    <location>
        <begin position="16"/>
        <end position="73"/>
    </location>
</feature>
<dbReference type="Proteomes" id="UP000325797">
    <property type="component" value="Chromosome"/>
</dbReference>
<dbReference type="EMBL" id="CP042582">
    <property type="protein sequence ID" value="QEX20578.1"/>
    <property type="molecule type" value="Genomic_DNA"/>
</dbReference>
<dbReference type="GO" id="GO:0006351">
    <property type="term" value="P:DNA-templated transcription"/>
    <property type="evidence" value="ECO:0007669"/>
    <property type="project" value="TreeGrafter"/>
</dbReference>
<keyword evidence="2" id="KW-0805">Transcription regulation</keyword>